<gene>
    <name evidence="8" type="primary">tmem87a</name>
    <name evidence="8" type="ORF">SNAT2548_LOCUS17493</name>
</gene>
<dbReference type="AlphaFoldDB" id="A0A812NZG7"/>
<keyword evidence="3" id="KW-0732">Signal</keyword>
<evidence type="ECO:0000313" key="9">
    <source>
        <dbReference type="Proteomes" id="UP000604046"/>
    </source>
</evidence>
<feature type="transmembrane region" description="Helical" evidence="6">
    <location>
        <begin position="483"/>
        <end position="506"/>
    </location>
</feature>
<dbReference type="GO" id="GO:0005794">
    <property type="term" value="C:Golgi apparatus"/>
    <property type="evidence" value="ECO:0007669"/>
    <property type="project" value="TreeGrafter"/>
</dbReference>
<dbReference type="InterPro" id="IPR053937">
    <property type="entry name" value="GOST_TM"/>
</dbReference>
<evidence type="ECO:0000256" key="1">
    <source>
        <dbReference type="ARBA" id="ARBA00004141"/>
    </source>
</evidence>
<sequence length="649" mass="72527">MGLMSATIFSASSATTRAVPESKVAATYLPLKNLRTTLYNPLKGFYKESFAACFVEHAAKTADFVSRCVTTHAVVSAGWAVAGIDDRLGPRMMPRLSSGFRNPIEAGSAQWREAYDDGTYHGFGMSSEMKARFQEIQATQAVGPRARALAKMRELIYCSRPKLLAYWQRLDHYGQGCNRPSTFRFSNAEGPEITQVVADDEFPWARDPATGVSSIARSLLYAFFVYDPANVTSSRAPTTPFVQFKGLKATSSSEDFTDDKLSAYQGLQIHLIKYEDLWSQVDTSQMCATYYDVQAGLSQVQDHLIIRRNKGQSLADVNVYRHQLRFGKKEPDEKFLIKTGGVYYLVVSNCGSFDQASISGQVIVKNSHGFLPANEYSKMPFYGISGIVCAVLFLIWVLLCVRWWTELFNIHLCIAAVCGLAVAESGLWYLFLVDWNSSGIHSNFLFAASVVLSVTRSTASYMLVLLACLGWGVTKPILDGSTLCRILCLSFIYIVLNVIREIVLAYSHSQAIPIPFVLLCLVPVSILNGSIFYWIFAALTGLMETLESQGQTEKLQIFKKLWWILLIAIAFAVGVLMAQVFIFSRDFPARWEEQWMFTDGAPQVGYLCVLAAIMCLWAPNEDSQRFAYSAQIDPNADEQKDRSWVWARV</sequence>
<dbReference type="Pfam" id="PF06814">
    <property type="entry name" value="GOST_TM"/>
    <property type="match status" value="1"/>
</dbReference>
<organism evidence="8 9">
    <name type="scientific">Symbiodinium natans</name>
    <dbReference type="NCBI Taxonomy" id="878477"/>
    <lineage>
        <taxon>Eukaryota</taxon>
        <taxon>Sar</taxon>
        <taxon>Alveolata</taxon>
        <taxon>Dinophyceae</taxon>
        <taxon>Suessiales</taxon>
        <taxon>Symbiodiniaceae</taxon>
        <taxon>Symbiodinium</taxon>
    </lineage>
</organism>
<comment type="caution">
    <text evidence="8">The sequence shown here is derived from an EMBL/GenBank/DDBJ whole genome shotgun (WGS) entry which is preliminary data.</text>
</comment>
<protein>
    <submittedName>
        <fullName evidence="8">Tmem87a protein</fullName>
    </submittedName>
</protein>
<dbReference type="OrthoDB" id="19932at2759"/>
<feature type="transmembrane region" description="Helical" evidence="6">
    <location>
        <begin position="381"/>
        <end position="401"/>
    </location>
</feature>
<comment type="subcellular location">
    <subcellularLocation>
        <location evidence="1">Membrane</location>
        <topology evidence="1">Multi-pass membrane protein</topology>
    </subcellularLocation>
</comment>
<keyword evidence="9" id="KW-1185">Reference proteome</keyword>
<proteinExistence type="predicted"/>
<dbReference type="PANTHER" id="PTHR21229">
    <property type="entry name" value="LUNG SEVEN TRANSMEMBRANE RECEPTOR"/>
    <property type="match status" value="1"/>
</dbReference>
<accession>A0A812NZG7</accession>
<evidence type="ECO:0000256" key="5">
    <source>
        <dbReference type="ARBA" id="ARBA00023136"/>
    </source>
</evidence>
<evidence type="ECO:0000256" key="4">
    <source>
        <dbReference type="ARBA" id="ARBA00022989"/>
    </source>
</evidence>
<feature type="domain" description="GOST seven transmembrane" evidence="7">
    <location>
        <begin position="378"/>
        <end position="624"/>
    </location>
</feature>
<feature type="transmembrane region" description="Helical" evidence="6">
    <location>
        <begin position="603"/>
        <end position="619"/>
    </location>
</feature>
<dbReference type="GO" id="GO:0016020">
    <property type="term" value="C:membrane"/>
    <property type="evidence" value="ECO:0007669"/>
    <property type="project" value="UniProtKB-SubCell"/>
</dbReference>
<keyword evidence="5 6" id="KW-0472">Membrane</keyword>
<dbReference type="PANTHER" id="PTHR21229:SF1">
    <property type="entry name" value="GH17801P"/>
    <property type="match status" value="1"/>
</dbReference>
<evidence type="ECO:0000313" key="8">
    <source>
        <dbReference type="EMBL" id="CAE7334448.1"/>
    </source>
</evidence>
<keyword evidence="2 6" id="KW-0812">Transmembrane</keyword>
<feature type="transmembrane region" description="Helical" evidence="6">
    <location>
        <begin position="561"/>
        <end position="583"/>
    </location>
</feature>
<dbReference type="Proteomes" id="UP000604046">
    <property type="component" value="Unassembled WGS sequence"/>
</dbReference>
<keyword evidence="4 6" id="KW-1133">Transmembrane helix</keyword>
<feature type="transmembrane region" description="Helical" evidence="6">
    <location>
        <begin position="444"/>
        <end position="471"/>
    </location>
</feature>
<evidence type="ECO:0000256" key="6">
    <source>
        <dbReference type="SAM" id="Phobius"/>
    </source>
</evidence>
<evidence type="ECO:0000256" key="3">
    <source>
        <dbReference type="ARBA" id="ARBA00022729"/>
    </source>
</evidence>
<evidence type="ECO:0000256" key="2">
    <source>
        <dbReference type="ARBA" id="ARBA00022692"/>
    </source>
</evidence>
<reference evidence="8" key="1">
    <citation type="submission" date="2021-02" db="EMBL/GenBank/DDBJ databases">
        <authorList>
            <person name="Dougan E. K."/>
            <person name="Rhodes N."/>
            <person name="Thang M."/>
            <person name="Chan C."/>
        </authorList>
    </citation>
    <scope>NUCLEOTIDE SEQUENCE</scope>
</reference>
<feature type="transmembrane region" description="Helical" evidence="6">
    <location>
        <begin position="408"/>
        <end position="432"/>
    </location>
</feature>
<feature type="transmembrane region" description="Helical" evidence="6">
    <location>
        <begin position="512"/>
        <end position="540"/>
    </location>
</feature>
<dbReference type="InterPro" id="IPR009637">
    <property type="entry name" value="GPR107/GPR108-like"/>
</dbReference>
<name>A0A812NZG7_9DINO</name>
<evidence type="ECO:0000259" key="7">
    <source>
        <dbReference type="Pfam" id="PF06814"/>
    </source>
</evidence>
<dbReference type="EMBL" id="CAJNDS010002113">
    <property type="protein sequence ID" value="CAE7334448.1"/>
    <property type="molecule type" value="Genomic_DNA"/>
</dbReference>